<keyword evidence="2" id="KW-1185">Reference proteome</keyword>
<proteinExistence type="predicted"/>
<dbReference type="KEGG" id="dya:Dyak_GE27982"/>
<dbReference type="AlphaFoldDB" id="A0A0R1E1P5"/>
<reference evidence="1 2" key="2">
    <citation type="journal article" date="2007" name="PLoS Biol.">
        <title>Principles of genome evolution in the Drosophila melanogaster species group.</title>
        <authorList>
            <person name="Ranz J.M."/>
            <person name="Maurin D."/>
            <person name="Chan Y.S."/>
            <person name="von Grotthuss M."/>
            <person name="Hillier L.W."/>
            <person name="Roote J."/>
            <person name="Ashburner M."/>
            <person name="Bergman C.M."/>
        </authorList>
    </citation>
    <scope>NUCLEOTIDE SEQUENCE [LARGE SCALE GENOMIC DNA]</scope>
    <source>
        <strain evidence="2">Tai18E2 / Tucson 14021-0261.01</strain>
    </source>
</reference>
<evidence type="ECO:0000313" key="2">
    <source>
        <dbReference type="Proteomes" id="UP000002282"/>
    </source>
</evidence>
<name>A0A0R1E1P5_DROYA</name>
<sequence length="58" mass="6558">MTHELSNIFLMDSEAQEAQEAENFQINISLLRLQKKPQDAGGKEKIVLDLETKAGTER</sequence>
<gene>
    <name evidence="1" type="primary">Dyak\GE27982</name>
    <name evidence="1" type="synonym">GE27982</name>
    <name evidence="1" type="ORF">Dyak_GE27982</name>
</gene>
<organism evidence="1 2">
    <name type="scientific">Drosophila yakuba</name>
    <name type="common">Fruit fly</name>
    <dbReference type="NCBI Taxonomy" id="7245"/>
    <lineage>
        <taxon>Eukaryota</taxon>
        <taxon>Metazoa</taxon>
        <taxon>Ecdysozoa</taxon>
        <taxon>Arthropoda</taxon>
        <taxon>Hexapoda</taxon>
        <taxon>Insecta</taxon>
        <taxon>Pterygota</taxon>
        <taxon>Neoptera</taxon>
        <taxon>Endopterygota</taxon>
        <taxon>Diptera</taxon>
        <taxon>Brachycera</taxon>
        <taxon>Muscomorpha</taxon>
        <taxon>Ephydroidea</taxon>
        <taxon>Drosophilidae</taxon>
        <taxon>Drosophila</taxon>
        <taxon>Sophophora</taxon>
    </lineage>
</organism>
<dbReference type="Proteomes" id="UP000002282">
    <property type="component" value="Chromosome 3L"/>
</dbReference>
<protein>
    <submittedName>
        <fullName evidence="1">Uncharacterized protein, isoform B</fullName>
    </submittedName>
</protein>
<reference evidence="1 2" key="1">
    <citation type="journal article" date="2007" name="Nature">
        <title>Evolution of genes and genomes on the Drosophila phylogeny.</title>
        <authorList>
            <consortium name="Drosophila 12 Genomes Consortium"/>
            <person name="Clark A.G."/>
            <person name="Eisen M.B."/>
            <person name="Smith D.R."/>
            <person name="Bergman C.M."/>
            <person name="Oliver B."/>
            <person name="Markow T.A."/>
            <person name="Kaufman T.C."/>
            <person name="Kellis M."/>
            <person name="Gelbart W."/>
            <person name="Iyer V.N."/>
            <person name="Pollard D.A."/>
            <person name="Sackton T.B."/>
            <person name="Larracuente A.M."/>
            <person name="Singh N.D."/>
            <person name="Abad J.P."/>
            <person name="Abt D.N."/>
            <person name="Adryan B."/>
            <person name="Aguade M."/>
            <person name="Akashi H."/>
            <person name="Anderson W.W."/>
            <person name="Aquadro C.F."/>
            <person name="Ardell D.H."/>
            <person name="Arguello R."/>
            <person name="Artieri C.G."/>
            <person name="Barbash D.A."/>
            <person name="Barker D."/>
            <person name="Barsanti P."/>
            <person name="Batterham P."/>
            <person name="Batzoglou S."/>
            <person name="Begun D."/>
            <person name="Bhutkar A."/>
            <person name="Blanco E."/>
            <person name="Bosak S.A."/>
            <person name="Bradley R.K."/>
            <person name="Brand A.D."/>
            <person name="Brent M.R."/>
            <person name="Brooks A.N."/>
            <person name="Brown R.H."/>
            <person name="Butlin R.K."/>
            <person name="Caggese C."/>
            <person name="Calvi B.R."/>
            <person name="Bernardo de Carvalho A."/>
            <person name="Caspi A."/>
            <person name="Castrezana S."/>
            <person name="Celniker S.E."/>
            <person name="Chang J.L."/>
            <person name="Chapple C."/>
            <person name="Chatterji S."/>
            <person name="Chinwalla A."/>
            <person name="Civetta A."/>
            <person name="Clifton S.W."/>
            <person name="Comeron J.M."/>
            <person name="Costello J.C."/>
            <person name="Coyne J.A."/>
            <person name="Daub J."/>
            <person name="David R.G."/>
            <person name="Delcher A.L."/>
            <person name="Delehaunty K."/>
            <person name="Do C.B."/>
            <person name="Ebling H."/>
            <person name="Edwards K."/>
            <person name="Eickbush T."/>
            <person name="Evans J.D."/>
            <person name="Filipski A."/>
            <person name="Findeiss S."/>
            <person name="Freyhult E."/>
            <person name="Fulton L."/>
            <person name="Fulton R."/>
            <person name="Garcia A.C."/>
            <person name="Gardiner A."/>
            <person name="Garfield D.A."/>
            <person name="Garvin B.E."/>
            <person name="Gibson G."/>
            <person name="Gilbert D."/>
            <person name="Gnerre S."/>
            <person name="Godfrey J."/>
            <person name="Good R."/>
            <person name="Gotea V."/>
            <person name="Gravely B."/>
            <person name="Greenberg A.J."/>
            <person name="Griffiths-Jones S."/>
            <person name="Gross S."/>
            <person name="Guigo R."/>
            <person name="Gustafson E.A."/>
            <person name="Haerty W."/>
            <person name="Hahn M.W."/>
            <person name="Halligan D.L."/>
            <person name="Halpern A.L."/>
            <person name="Halter G.M."/>
            <person name="Han M.V."/>
            <person name="Heger A."/>
            <person name="Hillier L."/>
            <person name="Hinrichs A.S."/>
            <person name="Holmes I."/>
            <person name="Hoskins R.A."/>
            <person name="Hubisz M.J."/>
            <person name="Hultmark D."/>
            <person name="Huntley M.A."/>
            <person name="Jaffe D.B."/>
            <person name="Jagadeeshan S."/>
            <person name="Jeck W.R."/>
            <person name="Johnson J."/>
            <person name="Jones C.D."/>
            <person name="Jordan W.C."/>
            <person name="Karpen G.H."/>
            <person name="Kataoka E."/>
            <person name="Keightley P.D."/>
            <person name="Kheradpour P."/>
            <person name="Kirkness E.F."/>
            <person name="Koerich L.B."/>
            <person name="Kristiansen K."/>
            <person name="Kudrna D."/>
            <person name="Kulathinal R.J."/>
            <person name="Kumar S."/>
            <person name="Kwok R."/>
            <person name="Lander E."/>
            <person name="Langley C.H."/>
            <person name="Lapoint R."/>
            <person name="Lazzaro B.P."/>
            <person name="Lee S.J."/>
            <person name="Levesque L."/>
            <person name="Li R."/>
            <person name="Lin C.F."/>
            <person name="Lin M.F."/>
            <person name="Lindblad-Toh K."/>
            <person name="Llopart A."/>
            <person name="Long M."/>
            <person name="Low L."/>
            <person name="Lozovsky E."/>
            <person name="Lu J."/>
            <person name="Luo M."/>
            <person name="Machado C.A."/>
            <person name="Makalowski W."/>
            <person name="Marzo M."/>
            <person name="Matsuda M."/>
            <person name="Matzkin L."/>
            <person name="McAllister B."/>
            <person name="McBride C.S."/>
            <person name="McKernan B."/>
            <person name="McKernan K."/>
            <person name="Mendez-Lago M."/>
            <person name="Minx P."/>
            <person name="Mollenhauer M.U."/>
            <person name="Montooth K."/>
            <person name="Mount S.M."/>
            <person name="Mu X."/>
            <person name="Myers E."/>
            <person name="Negre B."/>
            <person name="Newfeld S."/>
            <person name="Nielsen R."/>
            <person name="Noor M.A."/>
            <person name="O'Grady P."/>
            <person name="Pachter L."/>
            <person name="Papaceit M."/>
            <person name="Parisi M.J."/>
            <person name="Parisi M."/>
            <person name="Parts L."/>
            <person name="Pedersen J.S."/>
            <person name="Pesole G."/>
            <person name="Phillippy A.M."/>
            <person name="Ponting C.P."/>
            <person name="Pop M."/>
            <person name="Porcelli D."/>
            <person name="Powell J.R."/>
            <person name="Prohaska S."/>
            <person name="Pruitt K."/>
            <person name="Puig M."/>
            <person name="Quesneville H."/>
            <person name="Ram K.R."/>
            <person name="Rand D."/>
            <person name="Rasmussen M.D."/>
            <person name="Reed L.K."/>
            <person name="Reenan R."/>
            <person name="Reily A."/>
            <person name="Remington K.A."/>
            <person name="Rieger T.T."/>
            <person name="Ritchie M.G."/>
            <person name="Robin C."/>
            <person name="Rogers Y.H."/>
            <person name="Rohde C."/>
            <person name="Rozas J."/>
            <person name="Rubenfield M.J."/>
            <person name="Ruiz A."/>
            <person name="Russo S."/>
            <person name="Salzberg S.L."/>
            <person name="Sanchez-Gracia A."/>
            <person name="Saranga D.J."/>
            <person name="Sato H."/>
            <person name="Schaeffer S.W."/>
            <person name="Schatz M.C."/>
            <person name="Schlenke T."/>
            <person name="Schwartz R."/>
            <person name="Segarra C."/>
            <person name="Singh R.S."/>
            <person name="Sirot L."/>
            <person name="Sirota M."/>
            <person name="Sisneros N.B."/>
            <person name="Smith C.D."/>
            <person name="Smith T.F."/>
            <person name="Spieth J."/>
            <person name="Stage D.E."/>
            <person name="Stark A."/>
            <person name="Stephan W."/>
            <person name="Strausberg R.L."/>
            <person name="Strempel S."/>
            <person name="Sturgill D."/>
            <person name="Sutton G."/>
            <person name="Sutton G.G."/>
            <person name="Tao W."/>
            <person name="Teichmann S."/>
            <person name="Tobari Y.N."/>
            <person name="Tomimura Y."/>
            <person name="Tsolas J.M."/>
            <person name="Valente V.L."/>
            <person name="Venter E."/>
            <person name="Venter J.C."/>
            <person name="Vicario S."/>
            <person name="Vieira F.G."/>
            <person name="Vilella A.J."/>
            <person name="Villasante A."/>
            <person name="Walenz B."/>
            <person name="Wang J."/>
            <person name="Wasserman M."/>
            <person name="Watts T."/>
            <person name="Wilson D."/>
            <person name="Wilson R.K."/>
            <person name="Wing R.A."/>
            <person name="Wolfner M.F."/>
            <person name="Wong A."/>
            <person name="Wong G.K."/>
            <person name="Wu C.I."/>
            <person name="Wu G."/>
            <person name="Yamamoto D."/>
            <person name="Yang H.P."/>
            <person name="Yang S.P."/>
            <person name="Yorke J.A."/>
            <person name="Yoshida K."/>
            <person name="Zdobnov E."/>
            <person name="Zhang P."/>
            <person name="Zhang Y."/>
            <person name="Zimin A.V."/>
            <person name="Baldwin J."/>
            <person name="Abdouelleil A."/>
            <person name="Abdulkadir J."/>
            <person name="Abebe A."/>
            <person name="Abera B."/>
            <person name="Abreu J."/>
            <person name="Acer S.C."/>
            <person name="Aftuck L."/>
            <person name="Alexander A."/>
            <person name="An P."/>
            <person name="Anderson E."/>
            <person name="Anderson S."/>
            <person name="Arachi H."/>
            <person name="Azer M."/>
            <person name="Bachantsang P."/>
            <person name="Barry A."/>
            <person name="Bayul T."/>
            <person name="Berlin A."/>
            <person name="Bessette D."/>
            <person name="Bloom T."/>
            <person name="Blye J."/>
            <person name="Boguslavskiy L."/>
            <person name="Bonnet C."/>
            <person name="Boukhgalter B."/>
            <person name="Bourzgui I."/>
            <person name="Brown A."/>
            <person name="Cahill P."/>
            <person name="Channer S."/>
            <person name="Cheshatsang Y."/>
            <person name="Chuda L."/>
            <person name="Citroen M."/>
            <person name="Collymore A."/>
            <person name="Cooke P."/>
            <person name="Costello M."/>
            <person name="D'Aco K."/>
            <person name="Daza R."/>
            <person name="De Haan G."/>
            <person name="DeGray S."/>
            <person name="DeMaso C."/>
            <person name="Dhargay N."/>
            <person name="Dooley K."/>
            <person name="Dooley E."/>
            <person name="Doricent M."/>
            <person name="Dorje P."/>
            <person name="Dorjee K."/>
            <person name="Dupes A."/>
            <person name="Elong R."/>
            <person name="Falk J."/>
            <person name="Farina A."/>
            <person name="Faro S."/>
            <person name="Ferguson D."/>
            <person name="Fisher S."/>
            <person name="Foley C.D."/>
            <person name="Franke A."/>
            <person name="Friedrich D."/>
            <person name="Gadbois L."/>
            <person name="Gearin G."/>
            <person name="Gearin C.R."/>
            <person name="Giannoukos G."/>
            <person name="Goode T."/>
            <person name="Graham J."/>
            <person name="Grandbois E."/>
            <person name="Grewal S."/>
            <person name="Gyaltsen K."/>
            <person name="Hafez N."/>
            <person name="Hagos B."/>
            <person name="Hall J."/>
            <person name="Henson C."/>
            <person name="Hollinger A."/>
            <person name="Honan T."/>
            <person name="Huard M.D."/>
            <person name="Hughes L."/>
            <person name="Hurhula B."/>
            <person name="Husby M.E."/>
            <person name="Kamat A."/>
            <person name="Kanga B."/>
            <person name="Kashin S."/>
            <person name="Khazanovich D."/>
            <person name="Kisner P."/>
            <person name="Lance K."/>
            <person name="Lara M."/>
            <person name="Lee W."/>
            <person name="Lennon N."/>
            <person name="Letendre F."/>
            <person name="LeVine R."/>
            <person name="Lipovsky A."/>
            <person name="Liu X."/>
            <person name="Liu J."/>
            <person name="Liu S."/>
            <person name="Lokyitsang T."/>
            <person name="Lokyitsang Y."/>
            <person name="Lubonja R."/>
            <person name="Lui A."/>
            <person name="MacDonald P."/>
            <person name="Magnisalis V."/>
            <person name="Maru K."/>
            <person name="Matthews C."/>
            <person name="McCusker W."/>
            <person name="McDonough S."/>
            <person name="Mehta T."/>
            <person name="Meldrim J."/>
            <person name="Meneus L."/>
            <person name="Mihai O."/>
            <person name="Mihalev A."/>
            <person name="Mihova T."/>
            <person name="Mittelman R."/>
            <person name="Mlenga V."/>
            <person name="Montmayeur A."/>
            <person name="Mulrain L."/>
            <person name="Navidi A."/>
            <person name="Naylor J."/>
            <person name="Negash T."/>
            <person name="Nguyen T."/>
            <person name="Nguyen N."/>
            <person name="Nicol R."/>
            <person name="Norbu C."/>
            <person name="Norbu N."/>
            <person name="Novod N."/>
            <person name="O'Neill B."/>
            <person name="Osman S."/>
            <person name="Markiewicz E."/>
            <person name="Oyono O.L."/>
            <person name="Patti C."/>
            <person name="Phunkhang P."/>
            <person name="Pierre F."/>
            <person name="Priest M."/>
            <person name="Raghuraman S."/>
            <person name="Rege F."/>
            <person name="Reyes R."/>
            <person name="Rise C."/>
            <person name="Rogov P."/>
            <person name="Ross K."/>
            <person name="Ryan E."/>
            <person name="Settipalli S."/>
            <person name="Shea T."/>
            <person name="Sherpa N."/>
            <person name="Shi L."/>
            <person name="Shih D."/>
            <person name="Sparrow T."/>
            <person name="Spaulding J."/>
            <person name="Stalker J."/>
            <person name="Stange-Thomann N."/>
            <person name="Stavropoulos S."/>
            <person name="Stone C."/>
            <person name="Strader C."/>
            <person name="Tesfaye S."/>
            <person name="Thomson T."/>
            <person name="Thoulutsang Y."/>
            <person name="Thoulutsang D."/>
            <person name="Topham K."/>
            <person name="Topping I."/>
            <person name="Tsamla T."/>
            <person name="Vassiliev H."/>
            <person name="Vo A."/>
            <person name="Wangchuk T."/>
            <person name="Wangdi T."/>
            <person name="Weiand M."/>
            <person name="Wilkinson J."/>
            <person name="Wilson A."/>
            <person name="Yadav S."/>
            <person name="Young G."/>
            <person name="Yu Q."/>
            <person name="Zembek L."/>
            <person name="Zhong D."/>
            <person name="Zimmer A."/>
            <person name="Zwirko Z."/>
            <person name="Jaffe D.B."/>
            <person name="Alvarez P."/>
            <person name="Brockman W."/>
            <person name="Butler J."/>
            <person name="Chin C."/>
            <person name="Gnerre S."/>
            <person name="Grabherr M."/>
            <person name="Kleber M."/>
            <person name="Mauceli E."/>
            <person name="MacCallum I."/>
        </authorList>
    </citation>
    <scope>NUCLEOTIDE SEQUENCE [LARGE SCALE GENOMIC DNA]</scope>
    <source>
        <strain evidence="2">Tai18E2 / Tucson 14021-0261.01</strain>
    </source>
</reference>
<dbReference type="EMBL" id="CM000159">
    <property type="protein sequence ID" value="KRK01601.1"/>
    <property type="molecule type" value="Genomic_DNA"/>
</dbReference>
<evidence type="ECO:0000313" key="1">
    <source>
        <dbReference type="EMBL" id="KRK01601.1"/>
    </source>
</evidence>
<accession>A0A0R1E1P5</accession>